<proteinExistence type="predicted"/>
<comment type="caution">
    <text evidence="3">The sequence shown here is derived from an EMBL/GenBank/DDBJ whole genome shotgun (WGS) entry which is preliminary data.</text>
</comment>
<dbReference type="RefSeq" id="WP_121041573.1">
    <property type="nucleotide sequence ID" value="NZ_RCDC01000005.1"/>
</dbReference>
<reference evidence="3 4" key="1">
    <citation type="submission" date="2018-10" db="EMBL/GenBank/DDBJ databases">
        <title>Comparative analysis of microorganisms from saline springs in Andes Mountain Range, Colombia.</title>
        <authorList>
            <person name="Rubin E."/>
        </authorList>
    </citation>
    <scope>NUCLEOTIDE SEQUENCE [LARGE SCALE GENOMIC DNA]</scope>
    <source>
        <strain evidence="3 4">USBA GBX 843</strain>
    </source>
</reference>
<sequence length="120" mass="13246">MSPFDTASPAQLLALVLDDQWDAALAAGLMDYVPQPGDEALRPDHPDLPQRLQHAQQQLQRAWAARERYRQRQQRLARRAAERDARRAPPPTPEIQKPALPSAAAAILARAKAKAAGRTS</sequence>
<name>A0A498CCQ0_9GAMM</name>
<dbReference type="AlphaFoldDB" id="A0A498CCQ0"/>
<feature type="region of interest" description="Disordered" evidence="1">
    <location>
        <begin position="70"/>
        <end position="101"/>
    </location>
</feature>
<dbReference type="EMBL" id="WELC01000005">
    <property type="protein sequence ID" value="KAB7631724.1"/>
    <property type="molecule type" value="Genomic_DNA"/>
</dbReference>
<dbReference type="Proteomes" id="UP000274786">
    <property type="component" value="Unassembled WGS sequence"/>
</dbReference>
<evidence type="ECO:0000313" key="3">
    <source>
        <dbReference type="EMBL" id="RLK53183.1"/>
    </source>
</evidence>
<evidence type="ECO:0000256" key="1">
    <source>
        <dbReference type="SAM" id="MobiDB-lite"/>
    </source>
</evidence>
<evidence type="ECO:0000313" key="5">
    <source>
        <dbReference type="Proteomes" id="UP000449004"/>
    </source>
</evidence>
<accession>A0A498CCQ0</accession>
<gene>
    <name evidence="3" type="ORF">BCL79_2477</name>
    <name evidence="2" type="ORF">F9K92_05970</name>
</gene>
<evidence type="ECO:0000313" key="4">
    <source>
        <dbReference type="Proteomes" id="UP000274786"/>
    </source>
</evidence>
<protein>
    <submittedName>
        <fullName evidence="3">Uncharacterized protein</fullName>
    </submittedName>
</protein>
<dbReference type="Proteomes" id="UP000449004">
    <property type="component" value="Unassembled WGS sequence"/>
</dbReference>
<dbReference type="EMBL" id="RCDC01000005">
    <property type="protein sequence ID" value="RLK53183.1"/>
    <property type="molecule type" value="Genomic_DNA"/>
</dbReference>
<reference evidence="2 5" key="2">
    <citation type="submission" date="2019-10" db="EMBL/GenBank/DDBJ databases">
        <title>Halotolerant bacteria associated to Saharan-endemic halophytes Stipa tenacissima L. and Atriplex halimus L mitigate salt stress and promote growth of tomato plants.</title>
        <authorList>
            <person name="Dif G."/>
        </authorList>
    </citation>
    <scope>NUCLEOTIDE SEQUENCE [LARGE SCALE GENOMIC DNA]</scope>
    <source>
        <strain evidence="2 5">IS26</strain>
    </source>
</reference>
<evidence type="ECO:0000313" key="2">
    <source>
        <dbReference type="EMBL" id="KAB7631724.1"/>
    </source>
</evidence>
<organism evidence="3 4">
    <name type="scientific">Stenotrophomonas rhizophila</name>
    <dbReference type="NCBI Taxonomy" id="216778"/>
    <lineage>
        <taxon>Bacteria</taxon>
        <taxon>Pseudomonadati</taxon>
        <taxon>Pseudomonadota</taxon>
        <taxon>Gammaproteobacteria</taxon>
        <taxon>Lysobacterales</taxon>
        <taxon>Lysobacteraceae</taxon>
        <taxon>Stenotrophomonas</taxon>
    </lineage>
</organism>
<dbReference type="OrthoDB" id="6054492at2"/>